<evidence type="ECO:0000256" key="1">
    <source>
        <dbReference type="SAM" id="SignalP"/>
    </source>
</evidence>
<gene>
    <name evidence="2" type="ORF">NEZAVI_LOCUS14847</name>
</gene>
<dbReference type="AlphaFoldDB" id="A0A9P0HSP7"/>
<evidence type="ECO:0000313" key="3">
    <source>
        <dbReference type="Proteomes" id="UP001152798"/>
    </source>
</evidence>
<organism evidence="2 3">
    <name type="scientific">Nezara viridula</name>
    <name type="common">Southern green stink bug</name>
    <name type="synonym">Cimex viridulus</name>
    <dbReference type="NCBI Taxonomy" id="85310"/>
    <lineage>
        <taxon>Eukaryota</taxon>
        <taxon>Metazoa</taxon>
        <taxon>Ecdysozoa</taxon>
        <taxon>Arthropoda</taxon>
        <taxon>Hexapoda</taxon>
        <taxon>Insecta</taxon>
        <taxon>Pterygota</taxon>
        <taxon>Neoptera</taxon>
        <taxon>Paraneoptera</taxon>
        <taxon>Hemiptera</taxon>
        <taxon>Heteroptera</taxon>
        <taxon>Panheteroptera</taxon>
        <taxon>Pentatomomorpha</taxon>
        <taxon>Pentatomoidea</taxon>
        <taxon>Pentatomidae</taxon>
        <taxon>Pentatominae</taxon>
        <taxon>Nezara</taxon>
    </lineage>
</organism>
<name>A0A9P0HSP7_NEZVI</name>
<proteinExistence type="predicted"/>
<keyword evidence="1" id="KW-0732">Signal</keyword>
<dbReference type="EMBL" id="OV725083">
    <property type="protein sequence ID" value="CAH1407032.1"/>
    <property type="molecule type" value="Genomic_DNA"/>
</dbReference>
<feature type="signal peptide" evidence="1">
    <location>
        <begin position="1"/>
        <end position="16"/>
    </location>
</feature>
<reference evidence="2" key="1">
    <citation type="submission" date="2022-01" db="EMBL/GenBank/DDBJ databases">
        <authorList>
            <person name="King R."/>
        </authorList>
    </citation>
    <scope>NUCLEOTIDE SEQUENCE</scope>
</reference>
<keyword evidence="3" id="KW-1185">Reference proteome</keyword>
<feature type="chain" id="PRO_5040320941" description="Neuropeptide" evidence="1">
    <location>
        <begin position="17"/>
        <end position="66"/>
    </location>
</feature>
<protein>
    <recommendedName>
        <fullName evidence="4">Neuropeptide</fullName>
    </recommendedName>
</protein>
<evidence type="ECO:0000313" key="2">
    <source>
        <dbReference type="EMBL" id="CAH1407032.1"/>
    </source>
</evidence>
<dbReference type="Proteomes" id="UP001152798">
    <property type="component" value="Chromosome 7"/>
</dbReference>
<accession>A0A9P0HSP7</accession>
<sequence length="66" mass="7337">MKLLFICLVGVSLAVAAVITERETQEVTSIQNGHTQFKQLLPKDGESVGEVMQFHLYNFTAIDLDV</sequence>
<evidence type="ECO:0008006" key="4">
    <source>
        <dbReference type="Google" id="ProtNLM"/>
    </source>
</evidence>